<comment type="caution">
    <text evidence="1">The sequence shown here is derived from an EMBL/GenBank/DDBJ whole genome shotgun (WGS) entry which is preliminary data.</text>
</comment>
<dbReference type="Gene3D" id="3.40.50.300">
    <property type="entry name" value="P-loop containing nucleotide triphosphate hydrolases"/>
    <property type="match status" value="1"/>
</dbReference>
<dbReference type="AlphaFoldDB" id="A0A5A7MWL0"/>
<name>A0A5A7MWL0_9PROT</name>
<dbReference type="GO" id="GO:0008146">
    <property type="term" value="F:sulfotransferase activity"/>
    <property type="evidence" value="ECO:0007669"/>
    <property type="project" value="InterPro"/>
</dbReference>
<dbReference type="Proteomes" id="UP000325187">
    <property type="component" value="Unassembled WGS sequence"/>
</dbReference>
<proteinExistence type="predicted"/>
<dbReference type="SUPFAM" id="SSF52540">
    <property type="entry name" value="P-loop containing nucleoside triphosphate hydrolases"/>
    <property type="match status" value="1"/>
</dbReference>
<gene>
    <name evidence="1" type="ORF">JCM17845_08400</name>
</gene>
<evidence type="ECO:0000313" key="2">
    <source>
        <dbReference type="Proteomes" id="UP000325187"/>
    </source>
</evidence>
<protein>
    <recommendedName>
        <fullName evidence="3">Sulfotransferase family protein</fullName>
    </recommendedName>
</protein>
<dbReference type="EMBL" id="BKCM01000003">
    <property type="protein sequence ID" value="GER00217.1"/>
    <property type="molecule type" value="Genomic_DNA"/>
</dbReference>
<evidence type="ECO:0008006" key="3">
    <source>
        <dbReference type="Google" id="ProtNLM"/>
    </source>
</evidence>
<dbReference type="InterPro" id="IPR005331">
    <property type="entry name" value="Sulfotransferase"/>
</dbReference>
<organism evidence="1 2">
    <name type="scientific">Iodidimonas gelatinilytica</name>
    <dbReference type="NCBI Taxonomy" id="1236966"/>
    <lineage>
        <taxon>Bacteria</taxon>
        <taxon>Pseudomonadati</taxon>
        <taxon>Pseudomonadota</taxon>
        <taxon>Alphaproteobacteria</taxon>
        <taxon>Iodidimonadales</taxon>
        <taxon>Iodidimonadaceae</taxon>
        <taxon>Iodidimonas</taxon>
    </lineage>
</organism>
<dbReference type="Pfam" id="PF03567">
    <property type="entry name" value="Sulfotransfer_2"/>
    <property type="match status" value="1"/>
</dbReference>
<dbReference type="InterPro" id="IPR027417">
    <property type="entry name" value="P-loop_NTPase"/>
</dbReference>
<accession>A0A5A7MWL0</accession>
<evidence type="ECO:0000313" key="1">
    <source>
        <dbReference type="EMBL" id="GER00217.1"/>
    </source>
</evidence>
<sequence>MTKPYIWLHIRKAGGTSLRDALGSSYKQVDRFGATTPFIALPQDYWNDNLNNYRVPLGDYEFKRLLFAKKFLYPEPEFSNRFKFAIVRNPYGRAVSSWRYLTRNWTFTWPRQVISHYRFDHFLERLPEFWEKIGKERHVATHTAPIWPDITDENGALLLDFVGRIENFEEDYLKICEHIGIPQKDLPKKNSQGNADYRKYYNKKSRKLVEKYYWDDINELGYDY</sequence>
<reference evidence="1 2" key="1">
    <citation type="submission" date="2019-09" db="EMBL/GenBank/DDBJ databases">
        <title>NBRP : Genome information of microbial organism related human and environment.</title>
        <authorList>
            <person name="Hattori M."/>
            <person name="Oshima K."/>
            <person name="Inaba H."/>
            <person name="Suda W."/>
            <person name="Sakamoto M."/>
            <person name="Iino T."/>
            <person name="Kitahara M."/>
            <person name="Oshida Y."/>
            <person name="Iida T."/>
            <person name="Kudo T."/>
            <person name="Itoh T."/>
            <person name="Ohkuma M."/>
        </authorList>
    </citation>
    <scope>NUCLEOTIDE SEQUENCE [LARGE SCALE GENOMIC DNA]</scope>
    <source>
        <strain evidence="1 2">Mie-1</strain>
    </source>
</reference>
<dbReference type="RefSeq" id="WP_210432255.1">
    <property type="nucleotide sequence ID" value="NZ_BKCM01000003.1"/>
</dbReference>
<keyword evidence="2" id="KW-1185">Reference proteome</keyword>
<dbReference type="GO" id="GO:0016020">
    <property type="term" value="C:membrane"/>
    <property type="evidence" value="ECO:0007669"/>
    <property type="project" value="InterPro"/>
</dbReference>